<dbReference type="NCBIfam" id="TIGR01552">
    <property type="entry name" value="phd_fam"/>
    <property type="match status" value="1"/>
</dbReference>
<dbReference type="STRING" id="768671.ThimaDRAFT_0959"/>
<dbReference type="OrthoDB" id="165038at2"/>
<evidence type="ECO:0000256" key="1">
    <source>
        <dbReference type="ARBA" id="ARBA00009981"/>
    </source>
</evidence>
<comment type="similarity">
    <text evidence="1 2">Belongs to the phD/YefM antitoxin family.</text>
</comment>
<evidence type="ECO:0000313" key="4">
    <source>
        <dbReference type="EMBL" id="EGV19513.1"/>
    </source>
</evidence>
<name>F9U8A1_9GAMM</name>
<dbReference type="Gene3D" id="3.40.1620.10">
    <property type="entry name" value="YefM-like domain"/>
    <property type="match status" value="1"/>
</dbReference>
<evidence type="ECO:0000256" key="3">
    <source>
        <dbReference type="SAM" id="MobiDB-lite"/>
    </source>
</evidence>
<dbReference type="SUPFAM" id="SSF143120">
    <property type="entry name" value="YefM-like"/>
    <property type="match status" value="1"/>
</dbReference>
<comment type="function">
    <text evidence="2">Antitoxin component of a type II toxin-antitoxin (TA) system.</text>
</comment>
<proteinExistence type="inferred from homology"/>
<sequence length="135" mass="15168">MRNVSAHDAKARFGQLLDTARREPVVTERHGRPVAVVVSKEAYDELNDIRLQQLRAEIDLGLADLEHGAYTDYQADDLPKLAERINAAGRQNSRRQPLPVETSARHQQRALQLSPAEPGHLLGNRSRHRDLPCPV</sequence>
<dbReference type="RefSeq" id="WP_007191836.1">
    <property type="nucleotide sequence ID" value="NZ_AFWV01000003.1"/>
</dbReference>
<gene>
    <name evidence="4" type="ORF">ThimaDRAFT_0959</name>
</gene>
<dbReference type="InterPro" id="IPR036165">
    <property type="entry name" value="YefM-like_sf"/>
</dbReference>
<keyword evidence="5" id="KW-1185">Reference proteome</keyword>
<reference evidence="4 5" key="1">
    <citation type="submission" date="2011-06" db="EMBL/GenBank/DDBJ databases">
        <title>The draft genome of Thiocapsa marina 5811.</title>
        <authorList>
            <consortium name="US DOE Joint Genome Institute (JGI-PGF)"/>
            <person name="Lucas S."/>
            <person name="Han J."/>
            <person name="Cheng J.-F."/>
            <person name="Goodwin L."/>
            <person name="Pitluck S."/>
            <person name="Peters L."/>
            <person name="Land M.L."/>
            <person name="Hauser L."/>
            <person name="Vogl K."/>
            <person name="Liu Z."/>
            <person name="Imhoff J."/>
            <person name="Thiel V."/>
            <person name="Frigaard N.-U."/>
            <person name="Bryant D."/>
            <person name="Woyke T.J."/>
        </authorList>
    </citation>
    <scope>NUCLEOTIDE SEQUENCE [LARGE SCALE GENOMIC DNA]</scope>
    <source>
        <strain evidence="4 5">5811</strain>
    </source>
</reference>
<protein>
    <recommendedName>
        <fullName evidence="2">Antitoxin</fullName>
    </recommendedName>
</protein>
<dbReference type="eggNOG" id="COG2161">
    <property type="taxonomic scope" value="Bacteria"/>
</dbReference>
<organism evidence="4 5">
    <name type="scientific">Thiocapsa marina 5811</name>
    <dbReference type="NCBI Taxonomy" id="768671"/>
    <lineage>
        <taxon>Bacteria</taxon>
        <taxon>Pseudomonadati</taxon>
        <taxon>Pseudomonadota</taxon>
        <taxon>Gammaproteobacteria</taxon>
        <taxon>Chromatiales</taxon>
        <taxon>Chromatiaceae</taxon>
        <taxon>Thiocapsa</taxon>
    </lineage>
</organism>
<dbReference type="Proteomes" id="UP000005459">
    <property type="component" value="Unassembled WGS sequence"/>
</dbReference>
<evidence type="ECO:0000313" key="5">
    <source>
        <dbReference type="Proteomes" id="UP000005459"/>
    </source>
</evidence>
<evidence type="ECO:0000256" key="2">
    <source>
        <dbReference type="RuleBase" id="RU362080"/>
    </source>
</evidence>
<dbReference type="InterPro" id="IPR006442">
    <property type="entry name" value="Antitoxin_Phd/YefM"/>
</dbReference>
<dbReference type="EMBL" id="AFWV01000003">
    <property type="protein sequence ID" value="EGV19513.1"/>
    <property type="molecule type" value="Genomic_DNA"/>
</dbReference>
<feature type="region of interest" description="Disordered" evidence="3">
    <location>
        <begin position="88"/>
        <end position="135"/>
    </location>
</feature>
<accession>F9U8A1</accession>
<dbReference type="AlphaFoldDB" id="F9U8A1"/>
<dbReference type="Pfam" id="PF02604">
    <property type="entry name" value="PhdYeFM_antitox"/>
    <property type="match status" value="1"/>
</dbReference>